<name>X1JX41_9ZZZZ</name>
<proteinExistence type="predicted"/>
<dbReference type="EMBL" id="BARV01001652">
    <property type="protein sequence ID" value="GAH98697.1"/>
    <property type="molecule type" value="Genomic_DNA"/>
</dbReference>
<organism evidence="1">
    <name type="scientific">marine sediment metagenome</name>
    <dbReference type="NCBI Taxonomy" id="412755"/>
    <lineage>
        <taxon>unclassified sequences</taxon>
        <taxon>metagenomes</taxon>
        <taxon>ecological metagenomes</taxon>
    </lineage>
</organism>
<accession>X1JX41</accession>
<reference evidence="1" key="1">
    <citation type="journal article" date="2014" name="Front. Microbiol.">
        <title>High frequency of phylogenetically diverse reductive dehalogenase-homologous genes in deep subseafloor sedimentary metagenomes.</title>
        <authorList>
            <person name="Kawai M."/>
            <person name="Futagami T."/>
            <person name="Toyoda A."/>
            <person name="Takaki Y."/>
            <person name="Nishi S."/>
            <person name="Hori S."/>
            <person name="Arai W."/>
            <person name="Tsubouchi T."/>
            <person name="Morono Y."/>
            <person name="Uchiyama I."/>
            <person name="Ito T."/>
            <person name="Fujiyama A."/>
            <person name="Inagaki F."/>
            <person name="Takami H."/>
        </authorList>
    </citation>
    <scope>NUCLEOTIDE SEQUENCE</scope>
    <source>
        <strain evidence="1">Expedition CK06-06</strain>
    </source>
</reference>
<gene>
    <name evidence="1" type="ORF">S06H3_04654</name>
</gene>
<comment type="caution">
    <text evidence="1">The sequence shown here is derived from an EMBL/GenBank/DDBJ whole genome shotgun (WGS) entry which is preliminary data.</text>
</comment>
<dbReference type="AlphaFoldDB" id="X1JX41"/>
<sequence length="96" mass="10811">MIGEILSITNFPSENAFAAYNGGGLGSLFFDSSNDLGIKSRGPDSIYNKGRDIEKVHIKNSPQYLDFTLIHRHIFNEPGRLNLFITLDIDTYGKFR</sequence>
<evidence type="ECO:0000313" key="1">
    <source>
        <dbReference type="EMBL" id="GAH98697.1"/>
    </source>
</evidence>
<protein>
    <submittedName>
        <fullName evidence="1">Uncharacterized protein</fullName>
    </submittedName>
</protein>